<dbReference type="EMBL" id="LAZR01063271">
    <property type="protein sequence ID" value="KKK59826.1"/>
    <property type="molecule type" value="Genomic_DNA"/>
</dbReference>
<sequence>MKLSSYQKLKAKNQQLTEDIKRIVQDDCPVTKFKYKFMFDVDDAIWFGDTCQHDYIHKVIA</sequence>
<proteinExistence type="predicted"/>
<gene>
    <name evidence="1" type="ORF">LCGC14_3030480</name>
</gene>
<name>A0A0F8ZIP5_9ZZZZ</name>
<organism evidence="1">
    <name type="scientific">marine sediment metagenome</name>
    <dbReference type="NCBI Taxonomy" id="412755"/>
    <lineage>
        <taxon>unclassified sequences</taxon>
        <taxon>metagenomes</taxon>
        <taxon>ecological metagenomes</taxon>
    </lineage>
</organism>
<protein>
    <submittedName>
        <fullName evidence="1">Uncharacterized protein</fullName>
    </submittedName>
</protein>
<accession>A0A0F8ZIP5</accession>
<dbReference type="AlphaFoldDB" id="A0A0F8ZIP5"/>
<reference evidence="1" key="1">
    <citation type="journal article" date="2015" name="Nature">
        <title>Complex archaea that bridge the gap between prokaryotes and eukaryotes.</title>
        <authorList>
            <person name="Spang A."/>
            <person name="Saw J.H."/>
            <person name="Jorgensen S.L."/>
            <person name="Zaremba-Niedzwiedzka K."/>
            <person name="Martijn J."/>
            <person name="Lind A.E."/>
            <person name="van Eijk R."/>
            <person name="Schleper C."/>
            <person name="Guy L."/>
            <person name="Ettema T.J."/>
        </authorList>
    </citation>
    <scope>NUCLEOTIDE SEQUENCE</scope>
</reference>
<comment type="caution">
    <text evidence="1">The sequence shown here is derived from an EMBL/GenBank/DDBJ whole genome shotgun (WGS) entry which is preliminary data.</text>
</comment>
<evidence type="ECO:0000313" key="1">
    <source>
        <dbReference type="EMBL" id="KKK59826.1"/>
    </source>
</evidence>